<evidence type="ECO:0000313" key="10">
    <source>
        <dbReference type="Proteomes" id="UP000316759"/>
    </source>
</evidence>
<feature type="domain" description="PCI" evidence="8">
    <location>
        <begin position="199"/>
        <end position="366"/>
    </location>
</feature>
<dbReference type="InterPro" id="IPR000717">
    <property type="entry name" value="PCI_dom"/>
</dbReference>
<dbReference type="InterPro" id="IPR036390">
    <property type="entry name" value="WH_DNA-bd_sf"/>
</dbReference>
<evidence type="ECO:0000259" key="8">
    <source>
        <dbReference type="PROSITE" id="PS50250"/>
    </source>
</evidence>
<evidence type="ECO:0000256" key="1">
    <source>
        <dbReference type="ARBA" id="ARBA00004123"/>
    </source>
</evidence>
<comment type="subcellular location">
    <subcellularLocation>
        <location evidence="2">Cytoplasm</location>
    </subcellularLocation>
    <subcellularLocation>
        <location evidence="1">Nucleus</location>
    </subcellularLocation>
</comment>
<dbReference type="EMBL" id="SUNJ01007862">
    <property type="protein sequence ID" value="TPP61679.1"/>
    <property type="molecule type" value="Genomic_DNA"/>
</dbReference>
<evidence type="ECO:0000313" key="9">
    <source>
        <dbReference type="EMBL" id="TPP61679.1"/>
    </source>
</evidence>
<dbReference type="Pfam" id="PF22788">
    <property type="entry name" value="COP9_hel_rpt"/>
    <property type="match status" value="1"/>
</dbReference>
<accession>A0A504YMV7</accession>
<evidence type="ECO:0000256" key="3">
    <source>
        <dbReference type="ARBA" id="ARBA00007084"/>
    </source>
</evidence>
<evidence type="ECO:0000256" key="6">
    <source>
        <dbReference type="ARBA" id="ARBA00022790"/>
    </source>
</evidence>
<dbReference type="GO" id="GO:0008180">
    <property type="term" value="C:COP9 signalosome"/>
    <property type="evidence" value="ECO:0007669"/>
    <property type="project" value="UniProtKB-KW"/>
</dbReference>
<dbReference type="STRING" id="46835.A0A504YMV7"/>
<dbReference type="GO" id="GO:0006511">
    <property type="term" value="P:ubiquitin-dependent protein catabolic process"/>
    <property type="evidence" value="ECO:0007669"/>
    <property type="project" value="TreeGrafter"/>
</dbReference>
<dbReference type="InterPro" id="IPR055089">
    <property type="entry name" value="COP9_N"/>
</dbReference>
<dbReference type="PROSITE" id="PS50250">
    <property type="entry name" value="PCI"/>
    <property type="match status" value="1"/>
</dbReference>
<name>A0A504YMV7_FASGI</name>
<comment type="similarity">
    <text evidence="3">Belongs to the CSN3 family.</text>
</comment>
<keyword evidence="5" id="KW-0963">Cytoplasm</keyword>
<dbReference type="Pfam" id="PF01399">
    <property type="entry name" value="PCI"/>
    <property type="match status" value="1"/>
</dbReference>
<protein>
    <recommendedName>
        <fullName evidence="4">COP9 signalosome complex subunit 3</fullName>
    </recommendedName>
</protein>
<dbReference type="AlphaFoldDB" id="A0A504YMV7"/>
<dbReference type="SMART" id="SM00088">
    <property type="entry name" value="PINT"/>
    <property type="match status" value="1"/>
</dbReference>
<evidence type="ECO:0000256" key="7">
    <source>
        <dbReference type="ARBA" id="ARBA00023242"/>
    </source>
</evidence>
<keyword evidence="10" id="KW-1185">Reference proteome</keyword>
<dbReference type="Proteomes" id="UP000316759">
    <property type="component" value="Unassembled WGS sequence"/>
</dbReference>
<keyword evidence="6" id="KW-0736">Signalosome</keyword>
<sequence length="422" mass="47956">MMTGGALGNFVSAVTKTGGAFNFLFDLVEKSQDLLLKNALSLDPIFESFDCEKYTCLHAAILRAKYLCPTSVNKEVIFNQTNTFFEHCNVEHARKIPVYMRSISAEYCSMLISLGAAIRGIQPIITIIRRFQLTSDCFTPFHTDLCQLSLSARVFNPVLPILDSEILEVHKNNSDLDLKDYLLYFYYGGMIYAALKNWDRGLHFLEVCLTMPAHLSCVQLEAAKKVILLSLIHHGKFMTVLDAPTPHFTTPKPWKRYCKPYLALATAFHSNNPEELSTSIERHRDAFMADDNFGLVKQVMKNHVKFRIASLTKTFITMSLADVASRVKLESSHEAEKYLVEMIESKAIFAQIDQLTGTVYFCDDPEQYNSLDMFLTLQKKIDECVVLEQHLMRVSDQIVKSPCYAKRMLELESKAVKASGQY</sequence>
<evidence type="ECO:0000256" key="2">
    <source>
        <dbReference type="ARBA" id="ARBA00004496"/>
    </source>
</evidence>
<dbReference type="PANTHER" id="PTHR10758">
    <property type="entry name" value="26S PROTEASOME NON-ATPASE REGULATORY SUBUNIT 3/COP9 SIGNALOSOME COMPLEX SUBUNIT 3"/>
    <property type="match status" value="1"/>
</dbReference>
<dbReference type="SUPFAM" id="SSF46785">
    <property type="entry name" value="Winged helix' DNA-binding domain"/>
    <property type="match status" value="1"/>
</dbReference>
<evidence type="ECO:0000256" key="4">
    <source>
        <dbReference type="ARBA" id="ARBA00014878"/>
    </source>
</evidence>
<dbReference type="OrthoDB" id="29061at2759"/>
<dbReference type="PANTHER" id="PTHR10758:SF1">
    <property type="entry name" value="COP9 SIGNALOSOME COMPLEX SUBUNIT 3"/>
    <property type="match status" value="1"/>
</dbReference>
<dbReference type="Gene3D" id="1.25.40.570">
    <property type="match status" value="1"/>
</dbReference>
<evidence type="ECO:0000256" key="5">
    <source>
        <dbReference type="ARBA" id="ARBA00022490"/>
    </source>
</evidence>
<dbReference type="InterPro" id="IPR050756">
    <property type="entry name" value="CSN3"/>
</dbReference>
<keyword evidence="7" id="KW-0539">Nucleus</keyword>
<reference evidence="9 10" key="1">
    <citation type="submission" date="2019-04" db="EMBL/GenBank/DDBJ databases">
        <title>Annotation for the trematode Fasciola gigantica.</title>
        <authorList>
            <person name="Choi Y.-J."/>
        </authorList>
    </citation>
    <scope>NUCLEOTIDE SEQUENCE [LARGE SCALE GENOMIC DNA]</scope>
    <source>
        <strain evidence="9">Uganda_cow_1</strain>
    </source>
</reference>
<dbReference type="GO" id="GO:0005737">
    <property type="term" value="C:cytoplasm"/>
    <property type="evidence" value="ECO:0007669"/>
    <property type="project" value="UniProtKB-SubCell"/>
</dbReference>
<organism evidence="9 10">
    <name type="scientific">Fasciola gigantica</name>
    <name type="common">Giant liver fluke</name>
    <dbReference type="NCBI Taxonomy" id="46835"/>
    <lineage>
        <taxon>Eukaryota</taxon>
        <taxon>Metazoa</taxon>
        <taxon>Spiralia</taxon>
        <taxon>Lophotrochozoa</taxon>
        <taxon>Platyhelminthes</taxon>
        <taxon>Trematoda</taxon>
        <taxon>Digenea</taxon>
        <taxon>Plagiorchiida</taxon>
        <taxon>Echinostomata</taxon>
        <taxon>Echinostomatoidea</taxon>
        <taxon>Fasciolidae</taxon>
        <taxon>Fasciola</taxon>
    </lineage>
</organism>
<gene>
    <name evidence="9" type="ORF">FGIG_00333</name>
</gene>
<comment type="caution">
    <text evidence="9">The sequence shown here is derived from an EMBL/GenBank/DDBJ whole genome shotgun (WGS) entry which is preliminary data.</text>
</comment>
<proteinExistence type="inferred from homology"/>